<gene>
    <name evidence="2" type="ORF">QO231_06160</name>
</gene>
<dbReference type="Pfam" id="PF04471">
    <property type="entry name" value="Mrr_cat"/>
    <property type="match status" value="1"/>
</dbReference>
<dbReference type="EMBL" id="JASMWN010000003">
    <property type="protein sequence ID" value="MDU9003437.1"/>
    <property type="molecule type" value="Genomic_DNA"/>
</dbReference>
<comment type="caution">
    <text evidence="2">The sequence shown here is derived from an EMBL/GenBank/DDBJ whole genome shotgun (WGS) entry which is preliminary data.</text>
</comment>
<name>A0ABU3VB99_9RHOB</name>
<dbReference type="RefSeq" id="WP_316774331.1">
    <property type="nucleotide sequence ID" value="NZ_JASMWN010000003.1"/>
</dbReference>
<feature type="domain" description="Restriction endonuclease type IV Mrr" evidence="1">
    <location>
        <begin position="206"/>
        <end position="318"/>
    </location>
</feature>
<proteinExistence type="predicted"/>
<dbReference type="GO" id="GO:0016787">
    <property type="term" value="F:hydrolase activity"/>
    <property type="evidence" value="ECO:0007669"/>
    <property type="project" value="UniProtKB-KW"/>
</dbReference>
<reference evidence="3" key="1">
    <citation type="submission" date="2023-05" db="EMBL/GenBank/DDBJ databases">
        <title>Sedimentitalea sp. nov. JM2-8.</title>
        <authorList>
            <person name="Huang J."/>
        </authorList>
    </citation>
    <scope>NUCLEOTIDE SEQUENCE [LARGE SCALE GENOMIC DNA]</scope>
    <source>
        <strain evidence="3">KHS03</strain>
    </source>
</reference>
<keyword evidence="2" id="KW-0255">Endonuclease</keyword>
<dbReference type="InterPro" id="IPR011856">
    <property type="entry name" value="tRNA_endonuc-like_dom_sf"/>
</dbReference>
<keyword evidence="3" id="KW-1185">Reference proteome</keyword>
<dbReference type="SUPFAM" id="SSF52980">
    <property type="entry name" value="Restriction endonuclease-like"/>
    <property type="match status" value="1"/>
</dbReference>
<dbReference type="Gene3D" id="3.40.1350.10">
    <property type="match status" value="1"/>
</dbReference>
<protein>
    <submittedName>
        <fullName evidence="2">Restriction endonuclease</fullName>
        <ecNumber evidence="2">3.1.21.-</ecNumber>
    </submittedName>
</protein>
<organism evidence="2 3">
    <name type="scientific">Sedimentitalea todarodis</name>
    <dbReference type="NCBI Taxonomy" id="1631240"/>
    <lineage>
        <taxon>Bacteria</taxon>
        <taxon>Pseudomonadati</taxon>
        <taxon>Pseudomonadota</taxon>
        <taxon>Alphaproteobacteria</taxon>
        <taxon>Rhodobacterales</taxon>
        <taxon>Paracoccaceae</taxon>
        <taxon>Sedimentitalea</taxon>
    </lineage>
</organism>
<evidence type="ECO:0000259" key="1">
    <source>
        <dbReference type="Pfam" id="PF04471"/>
    </source>
</evidence>
<dbReference type="PIRSF" id="PIRSF031853">
    <property type="entry name" value="UPC031853"/>
    <property type="match status" value="1"/>
</dbReference>
<dbReference type="InterPro" id="IPR016984">
    <property type="entry name" value="UCP031853"/>
</dbReference>
<sequence length="351" mass="37979">MTQRLWLVRLGRHGEREDAALENNMLGIGFSLATDLSAATDREAILEHIVAAHPNAKTGTQRNYAAQVNQFVNRMQVGDIVVSPLKKQGGIAIAEVTGPYVYDGSVTGPTRPVKWLRTDVPRDTFKQDLLYSFGAIMTVCEVSRNDALSRVLSVANGGTDPGHGATPDLPVQAISPDDNGGEASTQSVDLSEIARNQIEARISSIFTGHELTALVAAILEAQGYVSHVSPPGPDGGYDIVAGRGALGFDAPRLVVQVKSGNIVVDHPTLQSLNGLIQDASADHGLIVSWSGFKHTVRKETNRQYFRVRFWGRDELIDALLSVYVDLPEDIRAALPLKRIWTLVPEDDEDAG</sequence>
<keyword evidence="2" id="KW-0378">Hydrolase</keyword>
<dbReference type="Proteomes" id="UP001255416">
    <property type="component" value="Unassembled WGS sequence"/>
</dbReference>
<dbReference type="EC" id="3.1.21.-" evidence="2"/>
<evidence type="ECO:0000313" key="3">
    <source>
        <dbReference type="Proteomes" id="UP001255416"/>
    </source>
</evidence>
<evidence type="ECO:0000313" key="2">
    <source>
        <dbReference type="EMBL" id="MDU9003437.1"/>
    </source>
</evidence>
<dbReference type="InterPro" id="IPR007560">
    <property type="entry name" value="Restrct_endonuc_IV_Mrr"/>
</dbReference>
<accession>A0ABU3VB99</accession>
<dbReference type="InterPro" id="IPR011335">
    <property type="entry name" value="Restrct_endonuc-II-like"/>
</dbReference>
<dbReference type="GO" id="GO:0004519">
    <property type="term" value="F:endonuclease activity"/>
    <property type="evidence" value="ECO:0007669"/>
    <property type="project" value="UniProtKB-KW"/>
</dbReference>
<keyword evidence="2" id="KW-0540">Nuclease</keyword>